<dbReference type="InterPro" id="IPR003797">
    <property type="entry name" value="DegV"/>
</dbReference>
<dbReference type="Gene3D" id="3.40.50.10170">
    <property type="match status" value="1"/>
</dbReference>
<dbReference type="Pfam" id="PF02645">
    <property type="entry name" value="DegV"/>
    <property type="match status" value="1"/>
</dbReference>
<dbReference type="InterPro" id="IPR043168">
    <property type="entry name" value="DegV_C"/>
</dbReference>
<dbReference type="PROSITE" id="PS51482">
    <property type="entry name" value="DEGV"/>
    <property type="match status" value="1"/>
</dbReference>
<dbReference type="PANTHER" id="PTHR33434:SF2">
    <property type="entry name" value="FATTY ACID-BINDING PROTEIN TM_1468"/>
    <property type="match status" value="1"/>
</dbReference>
<dbReference type="GO" id="GO:0008289">
    <property type="term" value="F:lipid binding"/>
    <property type="evidence" value="ECO:0007669"/>
    <property type="project" value="UniProtKB-KW"/>
</dbReference>
<dbReference type="NCBIfam" id="TIGR00762">
    <property type="entry name" value="DegV"/>
    <property type="match status" value="1"/>
</dbReference>
<proteinExistence type="predicted"/>
<dbReference type="PANTHER" id="PTHR33434">
    <property type="entry name" value="DEGV DOMAIN-CONTAINING PROTEIN DR_1986-RELATED"/>
    <property type="match status" value="1"/>
</dbReference>
<organism evidence="2 3">
    <name type="scientific">Collinsella ihumii</name>
    <dbReference type="NCBI Taxonomy" id="1720204"/>
    <lineage>
        <taxon>Bacteria</taxon>
        <taxon>Bacillati</taxon>
        <taxon>Actinomycetota</taxon>
        <taxon>Coriobacteriia</taxon>
        <taxon>Coriobacteriales</taxon>
        <taxon>Coriobacteriaceae</taxon>
        <taxon>Collinsella</taxon>
    </lineage>
</organism>
<evidence type="ECO:0000313" key="2">
    <source>
        <dbReference type="EMBL" id="HJG31537.1"/>
    </source>
</evidence>
<dbReference type="Gene3D" id="3.30.1180.10">
    <property type="match status" value="1"/>
</dbReference>
<reference evidence="2" key="1">
    <citation type="journal article" date="2021" name="PeerJ">
        <title>Extensive microbial diversity within the chicken gut microbiome revealed by metagenomics and culture.</title>
        <authorList>
            <person name="Gilroy R."/>
            <person name="Ravi A."/>
            <person name="Getino M."/>
            <person name="Pursley I."/>
            <person name="Horton D.L."/>
            <person name="Alikhan N.F."/>
            <person name="Baker D."/>
            <person name="Gharbi K."/>
            <person name="Hall N."/>
            <person name="Watson M."/>
            <person name="Adriaenssens E.M."/>
            <person name="Foster-Nyarko E."/>
            <person name="Jarju S."/>
            <person name="Secka A."/>
            <person name="Antonio M."/>
            <person name="Oren A."/>
            <person name="Chaudhuri R.R."/>
            <person name="La Ragione R."/>
            <person name="Hildebrand F."/>
            <person name="Pallen M.J."/>
        </authorList>
    </citation>
    <scope>NUCLEOTIDE SEQUENCE</scope>
    <source>
        <strain evidence="2">ChiGjej2B2-7701</strain>
    </source>
</reference>
<evidence type="ECO:0000256" key="1">
    <source>
        <dbReference type="ARBA" id="ARBA00023121"/>
    </source>
</evidence>
<evidence type="ECO:0000313" key="3">
    <source>
        <dbReference type="Proteomes" id="UP000746751"/>
    </source>
</evidence>
<dbReference type="EMBL" id="DYVF01000052">
    <property type="protein sequence ID" value="HJG31537.1"/>
    <property type="molecule type" value="Genomic_DNA"/>
</dbReference>
<dbReference type="InterPro" id="IPR050270">
    <property type="entry name" value="DegV_domain_contain"/>
</dbReference>
<dbReference type="SUPFAM" id="SSF82549">
    <property type="entry name" value="DAK1/DegV-like"/>
    <property type="match status" value="1"/>
</dbReference>
<sequence>MRKFAVVTDSASDINQEAARRLGIRIVPLHIVAGGRDYRDGMDIQIDEYLDLLEQQQELPQTSQPAPADFVEVYRALIEEGYTEILSIHIARELSSTIETPRYLAQEVFKDVRIEVIDSYAATVGEGAMVLEAAAIAEAGGTMDEAIERVLAIRDTFKIHFVPDTLANLVKGGRATRAQHLATSILNVKVVIALGEKGCIDVAHKAKGMRNAVVYMVRQLVERSKNLGKLTYYKLHTRSERGLELIDKAVSGELELNASCAGIATIGPCIATHVGEHAVGLLSYPAELHSPLLDEVDMFYNVAC</sequence>
<protein>
    <submittedName>
        <fullName evidence="2">DegV family protein</fullName>
    </submittedName>
</protein>
<comment type="caution">
    <text evidence="2">The sequence shown here is derived from an EMBL/GenBank/DDBJ whole genome shotgun (WGS) entry which is preliminary data.</text>
</comment>
<dbReference type="AlphaFoldDB" id="A0A921IT42"/>
<gene>
    <name evidence="2" type="ORF">K8U80_09115</name>
</gene>
<dbReference type="Proteomes" id="UP000746751">
    <property type="component" value="Unassembled WGS sequence"/>
</dbReference>
<reference evidence="2" key="2">
    <citation type="submission" date="2021-09" db="EMBL/GenBank/DDBJ databases">
        <authorList>
            <person name="Gilroy R."/>
        </authorList>
    </citation>
    <scope>NUCLEOTIDE SEQUENCE</scope>
    <source>
        <strain evidence="2">ChiGjej2B2-7701</strain>
    </source>
</reference>
<keyword evidence="1" id="KW-0446">Lipid-binding</keyword>
<name>A0A921IT42_9ACTN</name>
<accession>A0A921IT42</accession>